<dbReference type="Pfam" id="PF04542">
    <property type="entry name" value="Sigma70_r2"/>
    <property type="match status" value="1"/>
</dbReference>
<keyword evidence="5 6" id="KW-0804">Transcription</keyword>
<keyword evidence="4 6" id="KW-0238">DNA-binding</keyword>
<feature type="transmembrane region" description="Helical" evidence="7">
    <location>
        <begin position="404"/>
        <end position="427"/>
    </location>
</feature>
<keyword evidence="3 6" id="KW-0731">Sigma factor</keyword>
<evidence type="ECO:0000256" key="6">
    <source>
        <dbReference type="RuleBase" id="RU000716"/>
    </source>
</evidence>
<comment type="caution">
    <text evidence="10">The sequence shown here is derived from an EMBL/GenBank/DDBJ whole genome shotgun (WGS) entry which is preliminary data.</text>
</comment>
<keyword evidence="7" id="KW-0812">Transmembrane</keyword>
<keyword evidence="7" id="KW-1133">Transmembrane helix</keyword>
<evidence type="ECO:0000256" key="5">
    <source>
        <dbReference type="ARBA" id="ARBA00023163"/>
    </source>
</evidence>
<dbReference type="GO" id="GO:0016987">
    <property type="term" value="F:sigma factor activity"/>
    <property type="evidence" value="ECO:0007669"/>
    <property type="project" value="UniProtKB-KW"/>
</dbReference>
<accession>A0A0J8H1B8</accession>
<dbReference type="InterPro" id="IPR013324">
    <property type="entry name" value="RNA_pol_sigma_r3/r4-like"/>
</dbReference>
<dbReference type="InterPro" id="IPR014284">
    <property type="entry name" value="RNA_pol_sigma-70_dom"/>
</dbReference>
<dbReference type="PANTHER" id="PTHR43133:SF51">
    <property type="entry name" value="RNA POLYMERASE SIGMA FACTOR"/>
    <property type="match status" value="1"/>
</dbReference>
<dbReference type="CDD" id="cd06171">
    <property type="entry name" value="Sigma70_r4"/>
    <property type="match status" value="1"/>
</dbReference>
<dbReference type="InterPro" id="IPR013325">
    <property type="entry name" value="RNA_pol_sigma_r2"/>
</dbReference>
<dbReference type="GO" id="GO:0006352">
    <property type="term" value="P:DNA-templated transcription initiation"/>
    <property type="evidence" value="ECO:0007669"/>
    <property type="project" value="InterPro"/>
</dbReference>
<feature type="transmembrane region" description="Helical" evidence="7">
    <location>
        <begin position="243"/>
        <end position="264"/>
    </location>
</feature>
<evidence type="ECO:0000313" key="10">
    <source>
        <dbReference type="EMBL" id="KMT66818.1"/>
    </source>
</evidence>
<feature type="domain" description="RNA polymerase sigma factor 70 region 4 type 2" evidence="9">
    <location>
        <begin position="135"/>
        <end position="185"/>
    </location>
</feature>
<evidence type="ECO:0000256" key="3">
    <source>
        <dbReference type="ARBA" id="ARBA00023082"/>
    </source>
</evidence>
<dbReference type="NCBIfam" id="TIGR02937">
    <property type="entry name" value="sigma70-ECF"/>
    <property type="match status" value="1"/>
</dbReference>
<evidence type="ECO:0000259" key="8">
    <source>
        <dbReference type="Pfam" id="PF04542"/>
    </source>
</evidence>
<dbReference type="STRING" id="1513271.XM47_01495"/>
<dbReference type="SUPFAM" id="SSF88659">
    <property type="entry name" value="Sigma3 and sigma4 domains of RNA polymerase sigma factors"/>
    <property type="match status" value="1"/>
</dbReference>
<dbReference type="Pfam" id="PF08281">
    <property type="entry name" value="Sigma70_r4_2"/>
    <property type="match status" value="1"/>
</dbReference>
<proteinExistence type="inferred from homology"/>
<feature type="transmembrane region" description="Helical" evidence="7">
    <location>
        <begin position="309"/>
        <end position="331"/>
    </location>
</feature>
<dbReference type="InterPro" id="IPR000838">
    <property type="entry name" value="RNA_pol_sigma70_ECF_CS"/>
</dbReference>
<name>A0A0J8H1B8_9ALTE</name>
<organism evidence="10 11">
    <name type="scientific">Catenovulum maritimum</name>
    <dbReference type="NCBI Taxonomy" id="1513271"/>
    <lineage>
        <taxon>Bacteria</taxon>
        <taxon>Pseudomonadati</taxon>
        <taxon>Pseudomonadota</taxon>
        <taxon>Gammaproteobacteria</taxon>
        <taxon>Alteromonadales</taxon>
        <taxon>Alteromonadaceae</taxon>
        <taxon>Catenovulum</taxon>
    </lineage>
</organism>
<protein>
    <recommendedName>
        <fullName evidence="6">RNA polymerase sigma factor</fullName>
    </recommendedName>
</protein>
<dbReference type="EMBL" id="LAZL01000002">
    <property type="protein sequence ID" value="KMT66818.1"/>
    <property type="molecule type" value="Genomic_DNA"/>
</dbReference>
<feature type="transmembrane region" description="Helical" evidence="7">
    <location>
        <begin position="509"/>
        <end position="527"/>
    </location>
</feature>
<dbReference type="InterPro" id="IPR039425">
    <property type="entry name" value="RNA_pol_sigma-70-like"/>
</dbReference>
<feature type="transmembrane region" description="Helical" evidence="7">
    <location>
        <begin position="276"/>
        <end position="297"/>
    </location>
</feature>
<reference evidence="10 11" key="1">
    <citation type="submission" date="2015-04" db="EMBL/GenBank/DDBJ databases">
        <title>Draft Genome Sequence of the Novel Agar-Digesting Marine Bacterium Q1.</title>
        <authorList>
            <person name="Li Y."/>
            <person name="Li D."/>
            <person name="Chen G."/>
            <person name="Du Z."/>
        </authorList>
    </citation>
    <scope>NUCLEOTIDE SEQUENCE [LARGE SCALE GENOMIC DNA]</scope>
    <source>
        <strain evidence="10 11">Q1</strain>
    </source>
</reference>
<evidence type="ECO:0000256" key="7">
    <source>
        <dbReference type="SAM" id="Phobius"/>
    </source>
</evidence>
<gene>
    <name evidence="10" type="ORF">XM47_01495</name>
</gene>
<evidence type="ECO:0000256" key="4">
    <source>
        <dbReference type="ARBA" id="ARBA00023125"/>
    </source>
</evidence>
<dbReference type="AlphaFoldDB" id="A0A0J8H1B8"/>
<dbReference type="PANTHER" id="PTHR43133">
    <property type="entry name" value="RNA POLYMERASE ECF-TYPE SIGMA FACTO"/>
    <property type="match status" value="1"/>
</dbReference>
<dbReference type="InterPro" id="IPR036388">
    <property type="entry name" value="WH-like_DNA-bd_sf"/>
</dbReference>
<keyword evidence="7" id="KW-0472">Membrane</keyword>
<dbReference type="PROSITE" id="PS01063">
    <property type="entry name" value="SIGMA70_ECF"/>
    <property type="match status" value="1"/>
</dbReference>
<dbReference type="Proteomes" id="UP000037600">
    <property type="component" value="Unassembled WGS sequence"/>
</dbReference>
<dbReference type="PATRIC" id="fig|1513271.3.peg.315"/>
<dbReference type="InterPro" id="IPR013249">
    <property type="entry name" value="RNA_pol_sigma70_r4_t2"/>
</dbReference>
<dbReference type="Gene3D" id="1.10.10.10">
    <property type="entry name" value="Winged helix-like DNA-binding domain superfamily/Winged helix DNA-binding domain"/>
    <property type="match status" value="1"/>
</dbReference>
<dbReference type="RefSeq" id="WP_048688572.1">
    <property type="nucleotide sequence ID" value="NZ_KQ130482.1"/>
</dbReference>
<sequence length="543" mass="58828">MSMLNKLNSTTTNTSDANLVLASLGGDRTAFGEIVAKYQNLLCSLAYSSVGDIKHSEDIAQETFVEAWKKLNTLKDPEKLKAWLCGILKFKVSRYRRVTDNQTLKQASDIDIKVDQAPESLPMDEAAISEQEQNLLWQAINKMESNYREPLVLFYREHQSIERVASELDLSIDAAKKRLSRGRSLLKQAMTTFVEEGLAKSKPSISFTTGVLAAIEGVAPPAQIAGVGVGSAKAGALFKISSFIIFLAAFSGVISSFFGVKAALAQSRTQNERMQVFKVVAIFFSIVIVYILGMFLLKHLAITTSENLIFYATSAQILVFGFTLSYLFLVYKMIDKAKALRAQERILNAEAFQRPIDQKTDKKREYKSRLKLLGIPLFHFQFSSPEYGDTPAVAWVAGGTTAYGLLFAWGAIAIAPISVGIVSVGIVSIGAVGFGLIGLGTVGIGIIGFGSAAIGYKAYAAFSALGWESAVSGGFSIAKDAAIAPIAFAAQVNTEAATKLSHLALLEQSYLWVLAFISALVIIPAILHSHQVRQRMSSASDEL</sequence>
<evidence type="ECO:0000256" key="1">
    <source>
        <dbReference type="ARBA" id="ARBA00010641"/>
    </source>
</evidence>
<dbReference type="GO" id="GO:0003677">
    <property type="term" value="F:DNA binding"/>
    <property type="evidence" value="ECO:0007669"/>
    <property type="project" value="UniProtKB-KW"/>
</dbReference>
<keyword evidence="2 6" id="KW-0805">Transcription regulation</keyword>
<evidence type="ECO:0000256" key="2">
    <source>
        <dbReference type="ARBA" id="ARBA00023015"/>
    </source>
</evidence>
<dbReference type="Gene3D" id="1.10.1740.10">
    <property type="match status" value="1"/>
</dbReference>
<comment type="similarity">
    <text evidence="1 6">Belongs to the sigma-70 factor family. ECF subfamily.</text>
</comment>
<evidence type="ECO:0000259" key="9">
    <source>
        <dbReference type="Pfam" id="PF08281"/>
    </source>
</evidence>
<feature type="transmembrane region" description="Helical" evidence="7">
    <location>
        <begin position="434"/>
        <end position="456"/>
    </location>
</feature>
<keyword evidence="11" id="KW-1185">Reference proteome</keyword>
<evidence type="ECO:0000313" key="11">
    <source>
        <dbReference type="Proteomes" id="UP000037600"/>
    </source>
</evidence>
<feature type="domain" description="RNA polymerase sigma-70 region 2" evidence="8">
    <location>
        <begin position="35"/>
        <end position="97"/>
    </location>
</feature>
<dbReference type="SUPFAM" id="SSF88946">
    <property type="entry name" value="Sigma2 domain of RNA polymerase sigma factors"/>
    <property type="match status" value="1"/>
</dbReference>
<dbReference type="InterPro" id="IPR007627">
    <property type="entry name" value="RNA_pol_sigma70_r2"/>
</dbReference>